<dbReference type="PANTHER" id="PTHR31650">
    <property type="entry name" value="O-ACYLTRANSFERASE (WSD1-LIKE) FAMILY PROTEIN"/>
    <property type="match status" value="1"/>
</dbReference>
<evidence type="ECO:0000256" key="8">
    <source>
        <dbReference type="ARBA" id="ARBA00024360"/>
    </source>
</evidence>
<dbReference type="Proteomes" id="UP001159364">
    <property type="component" value="Unassembled WGS sequence"/>
</dbReference>
<dbReference type="InterPro" id="IPR009721">
    <property type="entry name" value="O-acyltransferase_WSD1_C"/>
</dbReference>
<evidence type="ECO:0000256" key="9">
    <source>
        <dbReference type="ARBA" id="ARBA00047604"/>
    </source>
</evidence>
<keyword evidence="6" id="KW-0256">Endoplasmic reticulum</keyword>
<evidence type="ECO:0000313" key="13">
    <source>
        <dbReference type="EMBL" id="KAJ8747659.1"/>
    </source>
</evidence>
<keyword evidence="5" id="KW-0808">Transferase</keyword>
<dbReference type="AlphaFoldDB" id="A0AAV8S6G7"/>
<evidence type="ECO:0000259" key="11">
    <source>
        <dbReference type="Pfam" id="PF03007"/>
    </source>
</evidence>
<evidence type="ECO:0000256" key="4">
    <source>
        <dbReference type="ARBA" id="ARBA00005189"/>
    </source>
</evidence>
<organism evidence="13 14">
    <name type="scientific">Erythroxylum novogranatense</name>
    <dbReference type="NCBI Taxonomy" id="1862640"/>
    <lineage>
        <taxon>Eukaryota</taxon>
        <taxon>Viridiplantae</taxon>
        <taxon>Streptophyta</taxon>
        <taxon>Embryophyta</taxon>
        <taxon>Tracheophyta</taxon>
        <taxon>Spermatophyta</taxon>
        <taxon>Magnoliopsida</taxon>
        <taxon>eudicotyledons</taxon>
        <taxon>Gunneridae</taxon>
        <taxon>Pentapetalae</taxon>
        <taxon>rosids</taxon>
        <taxon>fabids</taxon>
        <taxon>Malpighiales</taxon>
        <taxon>Erythroxylaceae</taxon>
        <taxon>Erythroxylum</taxon>
    </lineage>
</organism>
<evidence type="ECO:0000256" key="10">
    <source>
        <dbReference type="ARBA" id="ARBA00048109"/>
    </source>
</evidence>
<comment type="similarity">
    <text evidence="8">In the N-terminal section; belongs to the long-chain O-acyltransferase family.</text>
</comment>
<comment type="subcellular location">
    <subcellularLocation>
        <location evidence="1">Cell membrane</location>
        <topology evidence="1">Single-pass membrane protein</topology>
    </subcellularLocation>
    <subcellularLocation>
        <location evidence="2">Endoplasmic reticulum membrane</location>
    </subcellularLocation>
</comment>
<evidence type="ECO:0000256" key="6">
    <source>
        <dbReference type="ARBA" id="ARBA00022824"/>
    </source>
</evidence>
<dbReference type="GO" id="GO:0047196">
    <property type="term" value="F:long-chain-alcohol O-fatty-acyltransferase activity"/>
    <property type="evidence" value="ECO:0007669"/>
    <property type="project" value="UniProtKB-EC"/>
</dbReference>
<evidence type="ECO:0000256" key="2">
    <source>
        <dbReference type="ARBA" id="ARBA00004586"/>
    </source>
</evidence>
<keyword evidence="14" id="KW-1185">Reference proteome</keyword>
<comment type="pathway">
    <text evidence="3">Glycerolipid metabolism; triacylglycerol biosynthesis.</text>
</comment>
<gene>
    <name evidence="13" type="ORF">K2173_001118</name>
</gene>
<feature type="domain" description="O-acyltransferase WSD1 C-terminal" evidence="12">
    <location>
        <begin position="326"/>
        <end position="471"/>
    </location>
</feature>
<accession>A0AAV8S6G7</accession>
<dbReference type="EMBL" id="JAIWQS010000126">
    <property type="protein sequence ID" value="KAJ8747659.1"/>
    <property type="molecule type" value="Genomic_DNA"/>
</dbReference>
<comment type="caution">
    <text evidence="13">The sequence shown here is derived from an EMBL/GenBank/DDBJ whole genome shotgun (WGS) entry which is preliminary data.</text>
</comment>
<dbReference type="Pfam" id="PF03007">
    <property type="entry name" value="WS_DGAT_cat"/>
    <property type="match status" value="1"/>
</dbReference>
<comment type="catalytic activity">
    <reaction evidence="9">
        <text>a long chain fatty alcohol + a fatty acyl-CoA = a long-chain alcohol wax ester + CoA</text>
        <dbReference type="Rhea" id="RHEA:38443"/>
        <dbReference type="ChEBI" id="CHEBI:17135"/>
        <dbReference type="ChEBI" id="CHEBI:57287"/>
        <dbReference type="ChEBI" id="CHEBI:77636"/>
        <dbReference type="ChEBI" id="CHEBI:235323"/>
        <dbReference type="EC" id="2.3.1.75"/>
    </reaction>
</comment>
<comment type="catalytic activity">
    <reaction evidence="10">
        <text>an acyl-CoA + a 1,2-diacyl-sn-glycerol = a triacyl-sn-glycerol + CoA</text>
        <dbReference type="Rhea" id="RHEA:10868"/>
        <dbReference type="ChEBI" id="CHEBI:17815"/>
        <dbReference type="ChEBI" id="CHEBI:57287"/>
        <dbReference type="ChEBI" id="CHEBI:58342"/>
        <dbReference type="ChEBI" id="CHEBI:64615"/>
        <dbReference type="EC" id="2.3.1.20"/>
    </reaction>
</comment>
<protein>
    <recommendedName>
        <fullName evidence="15">Diacylglycerol O-acyltransferase</fullName>
    </recommendedName>
</protein>
<dbReference type="Pfam" id="PF06974">
    <property type="entry name" value="WS_DGAT_C"/>
    <property type="match status" value="1"/>
</dbReference>
<evidence type="ECO:0008006" key="15">
    <source>
        <dbReference type="Google" id="ProtNLM"/>
    </source>
</evidence>
<proteinExistence type="inferred from homology"/>
<keyword evidence="7" id="KW-0012">Acyltransferase</keyword>
<evidence type="ECO:0000256" key="7">
    <source>
        <dbReference type="ARBA" id="ARBA00023315"/>
    </source>
</evidence>
<evidence type="ECO:0000259" key="12">
    <source>
        <dbReference type="Pfam" id="PF06974"/>
    </source>
</evidence>
<evidence type="ECO:0000313" key="14">
    <source>
        <dbReference type="Proteomes" id="UP001159364"/>
    </source>
</evidence>
<name>A0AAV8S6G7_9ROSI</name>
<dbReference type="GO" id="GO:0004144">
    <property type="term" value="F:diacylglycerol O-acyltransferase activity"/>
    <property type="evidence" value="ECO:0007669"/>
    <property type="project" value="UniProtKB-EC"/>
</dbReference>
<dbReference type="GO" id="GO:0019432">
    <property type="term" value="P:triglyceride biosynthetic process"/>
    <property type="evidence" value="ECO:0007669"/>
    <property type="project" value="TreeGrafter"/>
</dbReference>
<sequence>MDSSEITCNEPVTPAGRLFLRPEMDIIIYCAIGVKNRIELDSIKSFVKNSLMLKHPRFCSLLVRDKNGVEQWKRTEIDIDRHIIVVEPTTKDIADDDGSYHLDVLENNDDAERIVNDYLADLSVSTPLSEDKPLWELHLLLEQNCIILRIHHALGDGISLMSLFLAACGKAEDPTAAPTVVRVGRRGLGLRWSGYGWIRALLGFLKMVLFSFVFCMEFVTRGFWHRDRKTVISGGSGVELWPRKMATAKLLIKDMKVVKDALVNATINDVLFGVISSGLSKYLDHRSPNELSDGLRLTGLAMVNLRDQPGLQDMSELMTKDSRSRWGNRFGMLLLPVYYQKGGVDPLEYVKRAKKVIDRKKRSLEAHFSYYIGYLIMSWLGSKATCILNYRVICNTSFTISNVVGPKEEIIIGDNPVTSLRVNVSSTPHALIMHMVSYAGRADLQISVAKDIIPDPEFLAKCFEGALLEMKEAAIRSALSNSVIQFAD</sequence>
<dbReference type="InterPro" id="IPR045034">
    <property type="entry name" value="O-acyltransferase_WSD1-like"/>
</dbReference>
<comment type="pathway">
    <text evidence="4">Lipid metabolism.</text>
</comment>
<dbReference type="InterPro" id="IPR004255">
    <property type="entry name" value="O-acyltransferase_WSD1_N"/>
</dbReference>
<dbReference type="PANTHER" id="PTHR31650:SF41">
    <property type="entry name" value="O-ACYLTRANSFERASE WSD1-LIKE ISOFORM X1"/>
    <property type="match status" value="1"/>
</dbReference>
<evidence type="ECO:0000256" key="3">
    <source>
        <dbReference type="ARBA" id="ARBA00004771"/>
    </source>
</evidence>
<dbReference type="GO" id="GO:0005789">
    <property type="term" value="C:endoplasmic reticulum membrane"/>
    <property type="evidence" value="ECO:0007669"/>
    <property type="project" value="UniProtKB-SubCell"/>
</dbReference>
<feature type="domain" description="O-acyltransferase WSD1-like N-terminal" evidence="11">
    <location>
        <begin position="125"/>
        <end position="270"/>
    </location>
</feature>
<evidence type="ECO:0000256" key="5">
    <source>
        <dbReference type="ARBA" id="ARBA00022679"/>
    </source>
</evidence>
<dbReference type="GO" id="GO:0005886">
    <property type="term" value="C:plasma membrane"/>
    <property type="evidence" value="ECO:0007669"/>
    <property type="project" value="UniProtKB-SubCell"/>
</dbReference>
<evidence type="ECO:0000256" key="1">
    <source>
        <dbReference type="ARBA" id="ARBA00004162"/>
    </source>
</evidence>
<reference evidence="13 14" key="1">
    <citation type="submission" date="2021-09" db="EMBL/GenBank/DDBJ databases">
        <title>Genomic insights and catalytic innovation underlie evolution of tropane alkaloids biosynthesis.</title>
        <authorList>
            <person name="Wang Y.-J."/>
            <person name="Tian T."/>
            <person name="Huang J.-P."/>
            <person name="Huang S.-X."/>
        </authorList>
    </citation>
    <scope>NUCLEOTIDE SEQUENCE [LARGE SCALE GENOMIC DNA]</scope>
    <source>
        <strain evidence="13">KIB-2018</strain>
        <tissue evidence="13">Leaf</tissue>
    </source>
</reference>